<evidence type="ECO:0008006" key="4">
    <source>
        <dbReference type="Google" id="ProtNLM"/>
    </source>
</evidence>
<feature type="chain" id="PRO_5011475987" description="SnoaL-like domain-containing protein" evidence="1">
    <location>
        <begin position="22"/>
        <end position="307"/>
    </location>
</feature>
<dbReference type="STRING" id="390807.SAMN04488095_0071"/>
<dbReference type="InterPro" id="IPR032710">
    <property type="entry name" value="NTF2-like_dom_sf"/>
</dbReference>
<keyword evidence="3" id="KW-1185">Reference proteome</keyword>
<feature type="signal peptide" evidence="1">
    <location>
        <begin position="1"/>
        <end position="21"/>
    </location>
</feature>
<evidence type="ECO:0000313" key="3">
    <source>
        <dbReference type="Proteomes" id="UP000199110"/>
    </source>
</evidence>
<sequence>MSRLLTALTAAAIALTTTEGAAEMTPDEIRQGYRNHAAMAQYHRWYQVYERPEGGIANALDILTPDVTVTSGLGTANGHEEYAARVTQLPATWNNAHHVGSTEIVHSEDGAMTLTAQIVYQNLGMLPDGAARQADLTYAVELVPGEGVLPLLSSVVITQNGEPVSGEFRDAYAENRVLSLVHYWLALIEDPARDPEPVREILVDAFSLNFSSGAITDFNGFADWLAGPGSQIAASTHVISNFSVEETGDNTYAMTVDFDWSGILPDDSVMVARTRHSWAVVNDPTERFARIKAVDVEVLEPFRPRGE</sequence>
<name>A0A1I3V3C3_9RHOB</name>
<gene>
    <name evidence="2" type="ORF">SAMN04488095_0071</name>
</gene>
<dbReference type="SUPFAM" id="SSF54427">
    <property type="entry name" value="NTF2-like"/>
    <property type="match status" value="2"/>
</dbReference>
<accession>A0A1I3V3C3</accession>
<organism evidence="2 3">
    <name type="scientific">Jannaschia pohangensis</name>
    <dbReference type="NCBI Taxonomy" id="390807"/>
    <lineage>
        <taxon>Bacteria</taxon>
        <taxon>Pseudomonadati</taxon>
        <taxon>Pseudomonadota</taxon>
        <taxon>Alphaproteobacteria</taxon>
        <taxon>Rhodobacterales</taxon>
        <taxon>Roseobacteraceae</taxon>
        <taxon>Jannaschia</taxon>
    </lineage>
</organism>
<dbReference type="AlphaFoldDB" id="A0A1I3V3C3"/>
<evidence type="ECO:0000256" key="1">
    <source>
        <dbReference type="SAM" id="SignalP"/>
    </source>
</evidence>
<dbReference type="Proteomes" id="UP000199110">
    <property type="component" value="Unassembled WGS sequence"/>
</dbReference>
<proteinExistence type="predicted"/>
<dbReference type="Gene3D" id="3.10.450.50">
    <property type="match status" value="1"/>
</dbReference>
<dbReference type="EMBL" id="FORA01000013">
    <property type="protein sequence ID" value="SFJ89443.1"/>
    <property type="molecule type" value="Genomic_DNA"/>
</dbReference>
<protein>
    <recommendedName>
        <fullName evidence="4">SnoaL-like domain-containing protein</fullName>
    </recommendedName>
</protein>
<reference evidence="2 3" key="1">
    <citation type="submission" date="2016-10" db="EMBL/GenBank/DDBJ databases">
        <authorList>
            <person name="de Groot N.N."/>
        </authorList>
    </citation>
    <scope>NUCLEOTIDE SEQUENCE [LARGE SCALE GENOMIC DNA]</scope>
    <source>
        <strain evidence="2 3">DSM 19073</strain>
    </source>
</reference>
<evidence type="ECO:0000313" key="2">
    <source>
        <dbReference type="EMBL" id="SFJ89443.1"/>
    </source>
</evidence>
<keyword evidence="1" id="KW-0732">Signal</keyword>
<dbReference type="RefSeq" id="WP_175484974.1">
    <property type="nucleotide sequence ID" value="NZ_FORA01000013.1"/>
</dbReference>